<evidence type="ECO:0000313" key="2">
    <source>
        <dbReference type="EMBL" id="EXJ62348.1"/>
    </source>
</evidence>
<evidence type="ECO:0000313" key="3">
    <source>
        <dbReference type="Proteomes" id="UP000019473"/>
    </source>
</evidence>
<dbReference type="eggNOG" id="ENOG502SDJV">
    <property type="taxonomic scope" value="Eukaryota"/>
</dbReference>
<dbReference type="AlphaFoldDB" id="W9W342"/>
<evidence type="ECO:0008006" key="4">
    <source>
        <dbReference type="Google" id="ProtNLM"/>
    </source>
</evidence>
<dbReference type="Pfam" id="PF07956">
    <property type="entry name" value="DUF1690"/>
    <property type="match status" value="1"/>
</dbReference>
<reference evidence="2 3" key="1">
    <citation type="submission" date="2013-03" db="EMBL/GenBank/DDBJ databases">
        <title>The Genome Sequence of Cladophialophora yegresii CBS 114405.</title>
        <authorList>
            <consortium name="The Broad Institute Genomics Platform"/>
            <person name="Cuomo C."/>
            <person name="de Hoog S."/>
            <person name="Gorbushina A."/>
            <person name="Walker B."/>
            <person name="Young S.K."/>
            <person name="Zeng Q."/>
            <person name="Gargeya S."/>
            <person name="Fitzgerald M."/>
            <person name="Haas B."/>
            <person name="Abouelleil A."/>
            <person name="Allen A.W."/>
            <person name="Alvarado L."/>
            <person name="Arachchi H.M."/>
            <person name="Berlin A.M."/>
            <person name="Chapman S.B."/>
            <person name="Gainer-Dewar J."/>
            <person name="Goldberg J."/>
            <person name="Griggs A."/>
            <person name="Gujja S."/>
            <person name="Hansen M."/>
            <person name="Howarth C."/>
            <person name="Imamovic A."/>
            <person name="Ireland A."/>
            <person name="Larimer J."/>
            <person name="McCowan C."/>
            <person name="Murphy C."/>
            <person name="Pearson M."/>
            <person name="Poon T.W."/>
            <person name="Priest M."/>
            <person name="Roberts A."/>
            <person name="Saif S."/>
            <person name="Shea T."/>
            <person name="Sisk P."/>
            <person name="Sykes S."/>
            <person name="Wortman J."/>
            <person name="Nusbaum C."/>
            <person name="Birren B."/>
        </authorList>
    </citation>
    <scope>NUCLEOTIDE SEQUENCE [LARGE SCALE GENOMIC DNA]</scope>
    <source>
        <strain evidence="2 3">CBS 114405</strain>
    </source>
</reference>
<organism evidence="2 3">
    <name type="scientific">Cladophialophora yegresii CBS 114405</name>
    <dbReference type="NCBI Taxonomy" id="1182544"/>
    <lineage>
        <taxon>Eukaryota</taxon>
        <taxon>Fungi</taxon>
        <taxon>Dikarya</taxon>
        <taxon>Ascomycota</taxon>
        <taxon>Pezizomycotina</taxon>
        <taxon>Eurotiomycetes</taxon>
        <taxon>Chaetothyriomycetidae</taxon>
        <taxon>Chaetothyriales</taxon>
        <taxon>Herpotrichiellaceae</taxon>
        <taxon>Cladophialophora</taxon>
    </lineage>
</organism>
<dbReference type="EMBL" id="AMGW01000002">
    <property type="protein sequence ID" value="EXJ62348.1"/>
    <property type="molecule type" value="Genomic_DNA"/>
</dbReference>
<dbReference type="HOGENOM" id="CLU_093897_0_0_1"/>
<dbReference type="VEuPathDB" id="FungiDB:A1O7_02782"/>
<dbReference type="InterPro" id="IPR012471">
    <property type="entry name" value="DUF1690"/>
</dbReference>
<dbReference type="RefSeq" id="XP_007755002.1">
    <property type="nucleotide sequence ID" value="XM_007756812.1"/>
</dbReference>
<name>W9W342_9EURO</name>
<comment type="caution">
    <text evidence="2">The sequence shown here is derived from an EMBL/GenBank/DDBJ whole genome shotgun (WGS) entry which is preliminary data.</text>
</comment>
<gene>
    <name evidence="2" type="ORF">A1O7_02782</name>
</gene>
<feature type="region of interest" description="Disordered" evidence="1">
    <location>
        <begin position="75"/>
        <end position="116"/>
    </location>
</feature>
<keyword evidence="3" id="KW-1185">Reference proteome</keyword>
<dbReference type="OrthoDB" id="5544375at2759"/>
<accession>W9W342</accession>
<protein>
    <recommendedName>
        <fullName evidence="4">Altered inheritance of mitochondria protein 13, mitochondrial</fullName>
    </recommendedName>
</protein>
<evidence type="ECO:0000256" key="1">
    <source>
        <dbReference type="SAM" id="MobiDB-lite"/>
    </source>
</evidence>
<dbReference type="Proteomes" id="UP000019473">
    <property type="component" value="Unassembled WGS sequence"/>
</dbReference>
<proteinExistence type="predicted"/>
<sequence length="180" mass="20508">MGAGQSKPDESTKHVFASDTPIQFSQELIDSLQASSETNSTRAKTLELHIQQRVAEELEKIKKHESEALEAIRKKIAEESPSGSSSISPKDLIPGVKNDDEQKRKAQSSQKVQQEIEKLKQQLGQRKTLKELPKEVENARQDVISCLRINDRKPLDCWKEVEIFKREVRKLEENYVSSVL</sequence>
<dbReference type="GeneID" id="19177387"/>
<dbReference type="STRING" id="1182544.W9W342"/>
<feature type="compositionally biased region" description="Low complexity" evidence="1">
    <location>
        <begin position="80"/>
        <end position="89"/>
    </location>
</feature>